<dbReference type="HOGENOM" id="CLU_005993_1_0_1"/>
<gene>
    <name evidence="2" type="ORF">AMTR_s00165p00016900</name>
</gene>
<evidence type="ECO:0000313" key="2">
    <source>
        <dbReference type="EMBL" id="ERN11984.1"/>
    </source>
</evidence>
<accession>W1PVX6</accession>
<proteinExistence type="predicted"/>
<evidence type="ECO:0000256" key="1">
    <source>
        <dbReference type="SAM" id="MobiDB-lite"/>
    </source>
</evidence>
<dbReference type="Pfam" id="PF12043">
    <property type="entry name" value="DUF3527"/>
    <property type="match status" value="2"/>
</dbReference>
<feature type="compositionally biased region" description="Basic and acidic residues" evidence="1">
    <location>
        <begin position="1"/>
        <end position="10"/>
    </location>
</feature>
<dbReference type="Gramene" id="ERN11984">
    <property type="protein sequence ID" value="ERN11984"/>
    <property type="gene ID" value="AMTR_s00165p00016900"/>
</dbReference>
<feature type="compositionally biased region" description="Polar residues" evidence="1">
    <location>
        <begin position="25"/>
        <end position="34"/>
    </location>
</feature>
<dbReference type="PANTHER" id="PTHR31390">
    <property type="entry name" value="EXPRESSED PROTEIN"/>
    <property type="match status" value="1"/>
</dbReference>
<reference evidence="3" key="1">
    <citation type="journal article" date="2013" name="Science">
        <title>The Amborella genome and the evolution of flowering plants.</title>
        <authorList>
            <consortium name="Amborella Genome Project"/>
        </authorList>
    </citation>
    <scope>NUCLEOTIDE SEQUENCE [LARGE SCALE GENOMIC DNA]</scope>
</reference>
<dbReference type="InterPro" id="IPR021916">
    <property type="entry name" value="DUF3527"/>
</dbReference>
<feature type="region of interest" description="Disordered" evidence="1">
    <location>
        <begin position="145"/>
        <end position="168"/>
    </location>
</feature>
<dbReference type="STRING" id="13333.W1PVX6"/>
<feature type="compositionally biased region" description="Polar residues" evidence="1">
    <location>
        <begin position="186"/>
        <end position="215"/>
    </location>
</feature>
<dbReference type="AlphaFoldDB" id="W1PVX6"/>
<dbReference type="Proteomes" id="UP000017836">
    <property type="component" value="Unassembled WGS sequence"/>
</dbReference>
<feature type="region of interest" description="Disordered" evidence="1">
    <location>
        <begin position="1"/>
        <end position="82"/>
    </location>
</feature>
<evidence type="ECO:0000313" key="3">
    <source>
        <dbReference type="Proteomes" id="UP000017836"/>
    </source>
</evidence>
<dbReference type="OMA" id="RLEKWQY"/>
<dbReference type="EMBL" id="KI392640">
    <property type="protein sequence ID" value="ERN11984.1"/>
    <property type="molecule type" value="Genomic_DNA"/>
</dbReference>
<sequence>MDHLESERVGFHVGGRKSPIYHPPKSSTKTQTRSPRGRRSSRLIDKCGTSDPNIHGKREGSIPSKSSEKHKNHRERRDAKANEAEEIVKYMSNLPCYLQCKEGGSSLQEKALNFGVLDWKRLENWKETQKQGPGQRNVDTISFKTVNTSTQPHESGKSSLARKRRASIDSSNSLHTLLSAIRAQSLSSDQNTSNQNVAHHGSVSSEQMSNINSQNQERDQAISSKNIEHSSQKEETLETEDSKQDTIVSNAVERDSLLSDVQCSSGSNSREMKGSNGSNCKEREVKTLGSPSHDYETSDQLSARPKSFSFREGLGFRYLNPRSETQNQATARPEEPNGGDSLPVDKEKTCSKTRFSSFTRMIEPLVKSSNISKDRTKPKNLHSSFFTECKAAEQPSTVRSKSCNQKTMKKGFRLSKSLSTNDFKGSWQSEKNTSDLMVHAFLQCLYQNGMPFYTFSLNGDRSFLASVGRKILTSEKDSCDWLYTFHSFTDIKKRNSGVWINQGKKQNNHVQASNMVGQMEVSCFLQSRNHAHGSLNHFVVREFVLYSTSFEYTKLGNPVGKTSSKTDSSDFLETHYQFHPYSELAAMVIKVPLEEREILRSENKAVVDERDCELEREKQPVSSIEVILPSDAHGIPNEEESNKPSSLIERWRTGGSCDCGGWDMGCSLTILCEQHPHSEDVTSIQGSHGSDTGFPVDLFIRGSQGNRPAISMGAIRNGLYMIDYDKFLTPLQVFSICVALLHCRKPACFSENWGPHKEKALPESSPYLKEYIAMDTQKDQREIHLSYIPDPPLSPVGRV</sequence>
<name>W1PVX6_AMBTC</name>
<feature type="compositionally biased region" description="Polar residues" evidence="1">
    <location>
        <begin position="259"/>
        <end position="279"/>
    </location>
</feature>
<protein>
    <submittedName>
        <fullName evidence="2">Uncharacterized protein</fullName>
    </submittedName>
</protein>
<feature type="compositionally biased region" description="Basic and acidic residues" evidence="1">
    <location>
        <begin position="216"/>
        <end position="244"/>
    </location>
</feature>
<organism evidence="2 3">
    <name type="scientific">Amborella trichopoda</name>
    <dbReference type="NCBI Taxonomy" id="13333"/>
    <lineage>
        <taxon>Eukaryota</taxon>
        <taxon>Viridiplantae</taxon>
        <taxon>Streptophyta</taxon>
        <taxon>Embryophyta</taxon>
        <taxon>Tracheophyta</taxon>
        <taxon>Spermatophyta</taxon>
        <taxon>Magnoliopsida</taxon>
        <taxon>Amborellales</taxon>
        <taxon>Amborellaceae</taxon>
        <taxon>Amborella</taxon>
    </lineage>
</organism>
<feature type="region of interest" description="Disordered" evidence="1">
    <location>
        <begin position="186"/>
        <end position="347"/>
    </location>
</feature>
<dbReference type="PANTHER" id="PTHR31390:SF12">
    <property type="entry name" value="PUTATIVE (DUF3527)-RELATED"/>
    <property type="match status" value="1"/>
</dbReference>
<keyword evidence="3" id="KW-1185">Reference proteome</keyword>
<dbReference type="eggNOG" id="ENOG502QSE4">
    <property type="taxonomic scope" value="Eukaryota"/>
</dbReference>